<proteinExistence type="predicted"/>
<keyword evidence="1" id="KW-0472">Membrane</keyword>
<sequence length="192" mass="21846">MGKTNSQSAKQTLLGLILLLVLIAGVGKVLFMVLEKVPELLSKFSALDTAIIVALITGTISTITYVVGNIVNNVMEKNSYLREKRKEPYYRLISMFYDVQAAHKEERDMTQKELVEILNTFSKELTLWGSSKAINLWGKWRVQVGEGEASPEQTLFGMEEVMIQLRRDMGMRRGVKRGDLLRLFINNIDEFI</sequence>
<dbReference type="RefSeq" id="WP_252672894.1">
    <property type="nucleotide sequence ID" value="NZ_CP099547.1"/>
</dbReference>
<keyword evidence="3" id="KW-1185">Reference proteome</keyword>
<dbReference type="Proteomes" id="UP001056109">
    <property type="component" value="Chromosome"/>
</dbReference>
<keyword evidence="1" id="KW-1133">Transmembrane helix</keyword>
<keyword evidence="1" id="KW-0812">Transmembrane</keyword>
<name>A0ABY5AFR4_9ACTO</name>
<gene>
    <name evidence="2" type="ORF">NG665_06440</name>
</gene>
<reference evidence="2" key="1">
    <citation type="submission" date="2022-06" db="EMBL/GenBank/DDBJ databases">
        <title>Complete Genome Sequence of Arcanobacterium pinnipediorum strain DSM 28752 isolated from a harbour seal.</title>
        <authorList>
            <person name="Borowiak M."/>
            <person name="Kreitlow A."/>
            <person name="Alssahen M."/>
            <person name="Malorny B."/>
            <person name="Laemmler C."/>
            <person name="Prenger-Berninghoff E."/>
            <person name="Siebert U."/>
            <person name="Ploetz M."/>
            <person name="Abdulmawjood A."/>
        </authorList>
    </citation>
    <scope>NUCLEOTIDE SEQUENCE</scope>
    <source>
        <strain evidence="2">DSM 28752</strain>
    </source>
</reference>
<feature type="transmembrane region" description="Helical" evidence="1">
    <location>
        <begin position="51"/>
        <end position="75"/>
    </location>
</feature>
<evidence type="ECO:0000313" key="3">
    <source>
        <dbReference type="Proteomes" id="UP001056109"/>
    </source>
</evidence>
<organism evidence="2 3">
    <name type="scientific">Arcanobacterium pinnipediorum</name>
    <dbReference type="NCBI Taxonomy" id="1503041"/>
    <lineage>
        <taxon>Bacteria</taxon>
        <taxon>Bacillati</taxon>
        <taxon>Actinomycetota</taxon>
        <taxon>Actinomycetes</taxon>
        <taxon>Actinomycetales</taxon>
        <taxon>Actinomycetaceae</taxon>
        <taxon>Arcanobacterium</taxon>
    </lineage>
</organism>
<accession>A0ABY5AFR4</accession>
<evidence type="ECO:0000313" key="2">
    <source>
        <dbReference type="EMBL" id="USR79025.1"/>
    </source>
</evidence>
<protein>
    <submittedName>
        <fullName evidence="2">Uncharacterized protein</fullName>
    </submittedName>
</protein>
<evidence type="ECO:0000256" key="1">
    <source>
        <dbReference type="SAM" id="Phobius"/>
    </source>
</evidence>
<dbReference type="EMBL" id="CP099547">
    <property type="protein sequence ID" value="USR79025.1"/>
    <property type="molecule type" value="Genomic_DNA"/>
</dbReference>
<feature type="transmembrane region" description="Helical" evidence="1">
    <location>
        <begin position="12"/>
        <end position="31"/>
    </location>
</feature>